<protein>
    <submittedName>
        <fullName evidence="1">Uncharacterized protein</fullName>
    </submittedName>
</protein>
<dbReference type="EMBL" id="JNCF01000003">
    <property type="protein sequence ID" value="KGP64240.1"/>
    <property type="molecule type" value="Genomic_DNA"/>
</dbReference>
<evidence type="ECO:0000313" key="1">
    <source>
        <dbReference type="EMBL" id="KGP64240.1"/>
    </source>
</evidence>
<accession>A0A0A2SSX9</accession>
<dbReference type="AlphaFoldDB" id="A0A0A2SSX9"/>
<organism evidence="1 2">
    <name type="scientific">Legionella norrlandica</name>
    <dbReference type="NCBI Taxonomy" id="1498499"/>
    <lineage>
        <taxon>Bacteria</taxon>
        <taxon>Pseudomonadati</taxon>
        <taxon>Pseudomonadota</taxon>
        <taxon>Gammaproteobacteria</taxon>
        <taxon>Legionellales</taxon>
        <taxon>Legionellaceae</taxon>
        <taxon>Legionella</taxon>
    </lineage>
</organism>
<keyword evidence="2" id="KW-1185">Reference proteome</keyword>
<name>A0A0A2SSX9_9GAMM</name>
<sequence>MRTQQVTFHLQKKAVEFSAAVAFARKQAFQWYRCEPSDIPERIFAARVGAQVVATVGVTDSFPRQLPIQQLYDLEKAQLPCDWHWESVVQLSWFFSNMKGCFMTLLLKALNYCHLSSKRYAVLQMKEVVSSMLKEKGLQLMPIFCSQLRLDKVSEADRGYYQDTSPVRLYYLDIIKNIFSIRNYILRNQSQAISLQYNDACYELHSEIGL</sequence>
<dbReference type="Proteomes" id="UP000054422">
    <property type="component" value="Unassembled WGS sequence"/>
</dbReference>
<dbReference type="RefSeq" id="WP_035886921.1">
    <property type="nucleotide sequence ID" value="NZ_JNCF01000003.1"/>
</dbReference>
<proteinExistence type="predicted"/>
<dbReference type="STRING" id="1498499.EP47_04085"/>
<reference evidence="1 2" key="1">
    <citation type="submission" date="2014-05" db="EMBL/GenBank/DDBJ databases">
        <authorList>
            <person name="Rizzardi K."/>
            <person name="Winiecka-Krusnell J."/>
            <person name="Ramliden M."/>
            <person name="Alm E."/>
            <person name="Andersson S."/>
            <person name="Byfors S."/>
        </authorList>
    </citation>
    <scope>NUCLEOTIDE SEQUENCE [LARGE SCALE GENOMIC DNA]</scope>
    <source>
        <strain evidence="1 2">LEGN</strain>
    </source>
</reference>
<evidence type="ECO:0000313" key="2">
    <source>
        <dbReference type="Proteomes" id="UP000054422"/>
    </source>
</evidence>
<comment type="caution">
    <text evidence="1">The sequence shown here is derived from an EMBL/GenBank/DDBJ whole genome shotgun (WGS) entry which is preliminary data.</text>
</comment>
<gene>
    <name evidence="1" type="ORF">EP47_04085</name>
</gene>